<gene>
    <name evidence="5" type="primary">LOC100564496</name>
</gene>
<dbReference type="Ensembl" id="ENSACAT00000043096.1">
    <property type="protein sequence ID" value="ENSACAP00000035803.1"/>
    <property type="gene ID" value="ENSACAG00000028609.2"/>
</dbReference>
<comment type="subcellular location">
    <subcellularLocation>
        <location evidence="1">Secreted</location>
    </subcellularLocation>
</comment>
<evidence type="ECO:0000256" key="3">
    <source>
        <dbReference type="ARBA" id="ARBA00023157"/>
    </source>
</evidence>
<reference evidence="5 6" key="1">
    <citation type="submission" date="2009-12" db="EMBL/GenBank/DDBJ databases">
        <title>The Genome Sequence of Anolis carolinensis (Green Anole Lizard).</title>
        <authorList>
            <consortium name="The Genome Sequencing Platform"/>
            <person name="Di Palma F."/>
            <person name="Alfoldi J."/>
            <person name="Heiman D."/>
            <person name="Young S."/>
            <person name="Grabherr M."/>
            <person name="Johnson J."/>
            <person name="Lander E.S."/>
            <person name="Lindblad-Toh K."/>
        </authorList>
    </citation>
    <scope>NUCLEOTIDE SEQUENCE [LARGE SCALE GENOMIC DNA]</scope>
    <source>
        <strain evidence="5 6">JBL SC #1</strain>
    </source>
</reference>
<dbReference type="GeneTree" id="ENSGT00940000161814"/>
<evidence type="ECO:0000256" key="2">
    <source>
        <dbReference type="ARBA" id="ARBA00022525"/>
    </source>
</evidence>
<dbReference type="InterPro" id="IPR001304">
    <property type="entry name" value="C-type_lectin-like"/>
</dbReference>
<proteinExistence type="predicted"/>
<dbReference type="CDD" id="cd00037">
    <property type="entry name" value="CLECT"/>
    <property type="match status" value="1"/>
</dbReference>
<reference evidence="5" key="2">
    <citation type="submission" date="2025-08" db="UniProtKB">
        <authorList>
            <consortium name="Ensembl"/>
        </authorList>
    </citation>
    <scope>IDENTIFICATION</scope>
</reference>
<dbReference type="PROSITE" id="PS50041">
    <property type="entry name" value="C_TYPE_LECTIN_2"/>
    <property type="match status" value="1"/>
</dbReference>
<reference evidence="5" key="3">
    <citation type="submission" date="2025-09" db="UniProtKB">
        <authorList>
            <consortium name="Ensembl"/>
        </authorList>
    </citation>
    <scope>IDENTIFICATION</scope>
</reference>
<keyword evidence="2" id="KW-0964">Secreted</keyword>
<evidence type="ECO:0000313" key="5">
    <source>
        <dbReference type="Ensembl" id="ENSACAP00000035803.1"/>
    </source>
</evidence>
<protein>
    <recommendedName>
        <fullName evidence="4">C-type lectin domain-containing protein</fullName>
    </recommendedName>
</protein>
<dbReference type="GO" id="GO:0005576">
    <property type="term" value="C:extracellular region"/>
    <property type="evidence" value="ECO:0007669"/>
    <property type="project" value="UniProtKB-SubCell"/>
</dbReference>
<dbReference type="AlphaFoldDB" id="A0A803TKR3"/>
<dbReference type="Bgee" id="ENSACAG00000028609">
    <property type="expression patterns" value="Expressed in adrenal gland and 2 other cell types or tissues"/>
</dbReference>
<dbReference type="Pfam" id="PF00059">
    <property type="entry name" value="Lectin_C"/>
    <property type="match status" value="1"/>
</dbReference>
<keyword evidence="6" id="KW-1185">Reference proteome</keyword>
<dbReference type="SUPFAM" id="SSF56436">
    <property type="entry name" value="C-type lectin-like"/>
    <property type="match status" value="1"/>
</dbReference>
<dbReference type="PANTHER" id="PTHR22803">
    <property type="entry name" value="MANNOSE, PHOSPHOLIPASE, LECTIN RECEPTOR RELATED"/>
    <property type="match status" value="1"/>
</dbReference>
<dbReference type="SMART" id="SM00034">
    <property type="entry name" value="CLECT"/>
    <property type="match status" value="1"/>
</dbReference>
<dbReference type="InterPro" id="IPR050111">
    <property type="entry name" value="C-type_lectin/snaclec_domain"/>
</dbReference>
<dbReference type="Gene3D" id="3.10.100.10">
    <property type="entry name" value="Mannose-Binding Protein A, subunit A"/>
    <property type="match status" value="1"/>
</dbReference>
<dbReference type="InterPro" id="IPR016187">
    <property type="entry name" value="CTDL_fold"/>
</dbReference>
<evidence type="ECO:0000256" key="1">
    <source>
        <dbReference type="ARBA" id="ARBA00004613"/>
    </source>
</evidence>
<feature type="domain" description="C-type lectin" evidence="4">
    <location>
        <begin position="43"/>
        <end position="167"/>
    </location>
</feature>
<organism evidence="5 6">
    <name type="scientific">Anolis carolinensis</name>
    <name type="common">Green anole</name>
    <name type="synonym">American chameleon</name>
    <dbReference type="NCBI Taxonomy" id="28377"/>
    <lineage>
        <taxon>Eukaryota</taxon>
        <taxon>Metazoa</taxon>
        <taxon>Chordata</taxon>
        <taxon>Craniata</taxon>
        <taxon>Vertebrata</taxon>
        <taxon>Euteleostomi</taxon>
        <taxon>Lepidosauria</taxon>
        <taxon>Squamata</taxon>
        <taxon>Bifurcata</taxon>
        <taxon>Unidentata</taxon>
        <taxon>Episquamata</taxon>
        <taxon>Toxicofera</taxon>
        <taxon>Iguania</taxon>
        <taxon>Dactyloidae</taxon>
        <taxon>Anolis</taxon>
    </lineage>
</organism>
<keyword evidence="3" id="KW-1015">Disulfide bond</keyword>
<dbReference type="PRINTS" id="PR01504">
    <property type="entry name" value="PNCREATITSAP"/>
</dbReference>
<dbReference type="InterPro" id="IPR016186">
    <property type="entry name" value="C-type_lectin-like/link_sf"/>
</dbReference>
<name>A0A803TKR3_ANOCA</name>
<accession>A0A803TKR3</accession>
<evidence type="ECO:0000313" key="6">
    <source>
        <dbReference type="Proteomes" id="UP000001646"/>
    </source>
</evidence>
<evidence type="ECO:0000259" key="4">
    <source>
        <dbReference type="PROSITE" id="PS50041"/>
    </source>
</evidence>
<dbReference type="Proteomes" id="UP000001646">
    <property type="component" value="Chromosome 1"/>
</dbReference>
<sequence length="181" mass="20695">MSQYYSLPHLIPEWLLPHEQSPGISSETCLCTRGFCGKGWVQYMNACYKVEKKPKNWNEAEMACQRYGTHAHLASIHSTEENDFIFHLMGKPLDRLNGEAYWIGGHDTFKEGNFVWTDGSRFDFQTFPPNQPDGLSGENYLGSWQLVNGHVTWNDYVASWKFPSVCKYNLRNGMCCASHAG</sequence>